<gene>
    <name evidence="2" type="ORF">TCEB3V08_LOCUS5818</name>
</gene>
<proteinExistence type="predicted"/>
<dbReference type="AlphaFoldDB" id="A0A7R9CR61"/>
<keyword evidence="1" id="KW-0472">Membrane</keyword>
<evidence type="ECO:0000313" key="2">
    <source>
        <dbReference type="EMBL" id="CAD7401046.1"/>
    </source>
</evidence>
<dbReference type="EMBL" id="OC318217">
    <property type="protein sequence ID" value="CAD7401046.1"/>
    <property type="molecule type" value="Genomic_DNA"/>
</dbReference>
<protein>
    <submittedName>
        <fullName evidence="2">Uncharacterized protein</fullName>
    </submittedName>
</protein>
<name>A0A7R9CR61_TIMCR</name>
<keyword evidence="1" id="KW-1133">Transmembrane helix</keyword>
<feature type="transmembrane region" description="Helical" evidence="1">
    <location>
        <begin position="106"/>
        <end position="127"/>
    </location>
</feature>
<accession>A0A7R9CR61</accession>
<reference evidence="2" key="1">
    <citation type="submission" date="2020-11" db="EMBL/GenBank/DDBJ databases">
        <authorList>
            <person name="Tran Van P."/>
        </authorList>
    </citation>
    <scope>NUCLEOTIDE SEQUENCE</scope>
</reference>
<organism evidence="2">
    <name type="scientific">Timema cristinae</name>
    <name type="common">Walking stick</name>
    <dbReference type="NCBI Taxonomy" id="61476"/>
    <lineage>
        <taxon>Eukaryota</taxon>
        <taxon>Metazoa</taxon>
        <taxon>Ecdysozoa</taxon>
        <taxon>Arthropoda</taxon>
        <taxon>Hexapoda</taxon>
        <taxon>Insecta</taxon>
        <taxon>Pterygota</taxon>
        <taxon>Neoptera</taxon>
        <taxon>Polyneoptera</taxon>
        <taxon>Phasmatodea</taxon>
        <taxon>Timematodea</taxon>
        <taxon>Timematoidea</taxon>
        <taxon>Timematidae</taxon>
        <taxon>Timema</taxon>
    </lineage>
</organism>
<sequence length="201" mass="22489">MDAEQADVSSTAVIAENVVERPEHVEVLRDFVELSETTSELRGTSNAIYRCSSGPEDALIPRPTHVVVEKQEGVLFRDARRPLFLLERQQSTRGSTRRSLKGPLRALRLCVLSILFPGLLVAVPLYMRYHVYSRPGVPCRHVGHEAGGQQGVNHVVPGRVPIHQTLSWDCKESDKRGHLKSIVYATPVDMSEFNRVRPGMD</sequence>
<evidence type="ECO:0000256" key="1">
    <source>
        <dbReference type="SAM" id="Phobius"/>
    </source>
</evidence>
<keyword evidence="1" id="KW-0812">Transmembrane</keyword>